<dbReference type="Proteomes" id="UP000622797">
    <property type="component" value="Unassembled WGS sequence"/>
</dbReference>
<dbReference type="PROSITE" id="PS00018">
    <property type="entry name" value="EF_HAND_1"/>
    <property type="match status" value="3"/>
</dbReference>
<dbReference type="GO" id="GO:0005509">
    <property type="term" value="F:calcium ion binding"/>
    <property type="evidence" value="ECO:0007669"/>
    <property type="project" value="InterPro"/>
</dbReference>
<feature type="compositionally biased region" description="Polar residues" evidence="4">
    <location>
        <begin position="10"/>
        <end position="27"/>
    </location>
</feature>
<dbReference type="InterPro" id="IPR050230">
    <property type="entry name" value="CALM/Myosin/TropC-like"/>
</dbReference>
<dbReference type="InterPro" id="IPR018247">
    <property type="entry name" value="EF_Hand_1_Ca_BS"/>
</dbReference>
<protein>
    <recommendedName>
        <fullName evidence="1">Calmodulin</fullName>
    </recommendedName>
</protein>
<dbReference type="Pfam" id="PF13499">
    <property type="entry name" value="EF-hand_7"/>
    <property type="match status" value="2"/>
</dbReference>
<dbReference type="SUPFAM" id="SSF47473">
    <property type="entry name" value="EF-hand"/>
    <property type="match status" value="1"/>
</dbReference>
<accession>A0A8H4TE64</accession>
<reference evidence="6" key="1">
    <citation type="journal article" date="2020" name="BMC Genomics">
        <title>Correction to: Identification and distribution of gene clusters required for synthesis of sphingolipid metabolism inhibitors in diverse species of the filamentous fungus Fusarium.</title>
        <authorList>
            <person name="Kim H.S."/>
            <person name="Lohmar J.M."/>
            <person name="Busman M."/>
            <person name="Brown D.W."/>
            <person name="Naumann T.A."/>
            <person name="Divon H.H."/>
            <person name="Lysoe E."/>
            <person name="Uhlig S."/>
            <person name="Proctor R.H."/>
        </authorList>
    </citation>
    <scope>NUCLEOTIDE SEQUENCE</scope>
    <source>
        <strain evidence="6">NRRL 20472</strain>
    </source>
</reference>
<dbReference type="FunFam" id="1.10.238.10:FF:000527">
    <property type="entry name" value="Calmodulin-3"/>
    <property type="match status" value="1"/>
</dbReference>
<evidence type="ECO:0000259" key="5">
    <source>
        <dbReference type="PROSITE" id="PS50222"/>
    </source>
</evidence>
<feature type="region of interest" description="Disordered" evidence="4">
    <location>
        <begin position="1"/>
        <end position="27"/>
    </location>
</feature>
<evidence type="ECO:0000256" key="4">
    <source>
        <dbReference type="SAM" id="MobiDB-lite"/>
    </source>
</evidence>
<feature type="domain" description="EF-hand" evidence="5">
    <location>
        <begin position="31"/>
        <end position="66"/>
    </location>
</feature>
<dbReference type="PANTHER" id="PTHR23048:SF0">
    <property type="entry name" value="CALMODULIN LIKE 3"/>
    <property type="match status" value="1"/>
</dbReference>
<sequence>MIATAERPSWHTSHVINSNTEAVKGNTNNDKQITEYEEAFHLFDRDGDGQISINELGVVMRSLGQNPSDAELHDMINEVDVNRSGAIEFLEFLAMMSHKTKEEDYEREILEAFMIFDRDEDGFISVDELRRTMSTIGENITDDELGVLIREVDIDFDGRISYEDFVELMT</sequence>
<comment type="caution">
    <text evidence="6">The sequence shown here is derived from an EMBL/GenBank/DDBJ whole genome shotgun (WGS) entry which is preliminary data.</text>
</comment>
<name>A0A8H4TE64_9HYPO</name>
<dbReference type="InterPro" id="IPR011992">
    <property type="entry name" value="EF-hand-dom_pair"/>
</dbReference>
<dbReference type="AlphaFoldDB" id="A0A8H4TE64"/>
<evidence type="ECO:0000313" key="7">
    <source>
        <dbReference type="Proteomes" id="UP000622797"/>
    </source>
</evidence>
<evidence type="ECO:0000256" key="3">
    <source>
        <dbReference type="ARBA" id="ARBA00022837"/>
    </source>
</evidence>
<dbReference type="EMBL" id="JABEXW010000759">
    <property type="protein sequence ID" value="KAF4956141.1"/>
    <property type="molecule type" value="Genomic_DNA"/>
</dbReference>
<proteinExistence type="predicted"/>
<keyword evidence="3" id="KW-0106">Calcium</keyword>
<evidence type="ECO:0000256" key="1">
    <source>
        <dbReference type="ARBA" id="ARBA00020786"/>
    </source>
</evidence>
<gene>
    <name evidence="6" type="ORF">FSARC_11671</name>
</gene>
<dbReference type="CDD" id="cd00051">
    <property type="entry name" value="EFh"/>
    <property type="match status" value="1"/>
</dbReference>
<dbReference type="PROSITE" id="PS50222">
    <property type="entry name" value="EF_HAND_2"/>
    <property type="match status" value="4"/>
</dbReference>
<reference evidence="6" key="2">
    <citation type="submission" date="2020-05" db="EMBL/GenBank/DDBJ databases">
        <authorList>
            <person name="Kim H.-S."/>
            <person name="Proctor R.H."/>
            <person name="Brown D.W."/>
        </authorList>
    </citation>
    <scope>NUCLEOTIDE SEQUENCE</scope>
    <source>
        <strain evidence="6">NRRL 20472</strain>
    </source>
</reference>
<keyword evidence="2" id="KW-0677">Repeat</keyword>
<dbReference type="PANTHER" id="PTHR23048">
    <property type="entry name" value="MYOSIN LIGHT CHAIN 1, 3"/>
    <property type="match status" value="1"/>
</dbReference>
<organism evidence="6 7">
    <name type="scientific">Fusarium sarcochroum</name>
    <dbReference type="NCBI Taxonomy" id="1208366"/>
    <lineage>
        <taxon>Eukaryota</taxon>
        <taxon>Fungi</taxon>
        <taxon>Dikarya</taxon>
        <taxon>Ascomycota</taxon>
        <taxon>Pezizomycotina</taxon>
        <taxon>Sordariomycetes</taxon>
        <taxon>Hypocreomycetidae</taxon>
        <taxon>Hypocreales</taxon>
        <taxon>Nectriaceae</taxon>
        <taxon>Fusarium</taxon>
        <taxon>Fusarium lateritium species complex</taxon>
    </lineage>
</organism>
<evidence type="ECO:0000313" key="6">
    <source>
        <dbReference type="EMBL" id="KAF4956141.1"/>
    </source>
</evidence>
<evidence type="ECO:0000256" key="2">
    <source>
        <dbReference type="ARBA" id="ARBA00022737"/>
    </source>
</evidence>
<feature type="domain" description="EF-hand" evidence="5">
    <location>
        <begin position="67"/>
        <end position="102"/>
    </location>
</feature>
<keyword evidence="7" id="KW-1185">Reference proteome</keyword>
<dbReference type="OrthoDB" id="343296at2759"/>
<feature type="domain" description="EF-hand" evidence="5">
    <location>
        <begin position="104"/>
        <end position="139"/>
    </location>
</feature>
<feature type="domain" description="EF-hand" evidence="5">
    <location>
        <begin position="140"/>
        <end position="170"/>
    </location>
</feature>
<dbReference type="GO" id="GO:0016460">
    <property type="term" value="C:myosin II complex"/>
    <property type="evidence" value="ECO:0007669"/>
    <property type="project" value="TreeGrafter"/>
</dbReference>
<dbReference type="InterPro" id="IPR002048">
    <property type="entry name" value="EF_hand_dom"/>
</dbReference>
<dbReference type="Gene3D" id="1.10.238.10">
    <property type="entry name" value="EF-hand"/>
    <property type="match status" value="2"/>
</dbReference>
<dbReference type="SMART" id="SM00054">
    <property type="entry name" value="EFh"/>
    <property type="match status" value="4"/>
</dbReference>